<dbReference type="AlphaFoldDB" id="A0A8J5WZQ5"/>
<feature type="domain" description="PPM-type phosphatase" evidence="4">
    <location>
        <begin position="224"/>
        <end position="702"/>
    </location>
</feature>
<feature type="compositionally biased region" description="Polar residues" evidence="3">
    <location>
        <begin position="654"/>
        <end position="664"/>
    </location>
</feature>
<evidence type="ECO:0000256" key="3">
    <source>
        <dbReference type="SAM" id="MobiDB-lite"/>
    </source>
</evidence>
<protein>
    <recommendedName>
        <fullName evidence="4">PPM-type phosphatase domain-containing protein</fullName>
    </recommendedName>
</protein>
<feature type="region of interest" description="Disordered" evidence="3">
    <location>
        <begin position="202"/>
        <end position="228"/>
    </location>
</feature>
<dbReference type="InterPro" id="IPR015655">
    <property type="entry name" value="PP2C"/>
</dbReference>
<evidence type="ECO:0000259" key="4">
    <source>
        <dbReference type="PROSITE" id="PS51746"/>
    </source>
</evidence>
<keyword evidence="6" id="KW-1185">Reference proteome</keyword>
<keyword evidence="2" id="KW-0904">Protein phosphatase</keyword>
<dbReference type="CDD" id="cd00143">
    <property type="entry name" value="PP2Cc"/>
    <property type="match status" value="1"/>
</dbReference>
<sequence length="702" mass="76805">MGNGITKNPCFSGDPYAAAVASEPLPDDSHGHSFTYVPSTAAFDQTPTAAAISSEASFFSLSGAAISANLATSASMPSFRLFNELTWPPSAACTFESSRSFNAVPLQAAPPRLSMSGPLQSMSGRYSEASGSASTVSDRFLDNPFTVGMLDRSSSASSSVRLQASVSQLIAERDAARSRLRNKRSLIRLLARVTSKIRLGAPLSGRRPQVPAGQTKVESLSDGDYRSPPNGNVQWAQGMAGEDRFHVAVSEEHGWVFVGIYDGFNGPDATDYLFANLYVAVHRELKGVLWDDIQVEDGARDNLQDSAPANVEHLCFLNGGDCDDPETCRNAKKGRIERPPPTNAEAAGASPVHRDVLKALARALMKTEEAFFAAAEERAAQSPELGLVGSCVLVMLMNGTDVYLMNVGDSRAVLARQRVPDFKDIFFKPEQDLQLLKAEMIRELEAHDMDGLQCVQLTPEHSTAVEEEVRRIRSQHLNDRHTIVHGRVKGKLNVTRAFGAGYLKQPKWNSRLLEAFKIDYIGGDPYISCTPSLRHHQISSNDRFLVLSSDGLYQYFTNSEVVDQVAMFTAQHPDGDPAQYLLGEMVLRAARKAGEQWPPPPPPPVHLLSPTEPQTRPMQPSSILCPEDAVLDDRFSQVWIAASCSRFRMATGGTTMTTCPSSSSRSREGYGDHQFRPVSVRPELQKLQKSRMLCFLQAGRIQ</sequence>
<dbReference type="SMART" id="SM00332">
    <property type="entry name" value="PP2Cc"/>
    <property type="match status" value="1"/>
</dbReference>
<name>A0A8J5WZQ5_ZIZPA</name>
<dbReference type="EMBL" id="JAAALK010000079">
    <property type="protein sequence ID" value="KAG8096573.1"/>
    <property type="molecule type" value="Genomic_DNA"/>
</dbReference>
<accession>A0A8J5WZQ5</accession>
<evidence type="ECO:0000256" key="2">
    <source>
        <dbReference type="ARBA" id="ARBA00022912"/>
    </source>
</evidence>
<keyword evidence="1" id="KW-0378">Hydrolase</keyword>
<dbReference type="GO" id="GO:0004722">
    <property type="term" value="F:protein serine/threonine phosphatase activity"/>
    <property type="evidence" value="ECO:0007669"/>
    <property type="project" value="InterPro"/>
</dbReference>
<dbReference type="PANTHER" id="PTHR13832:SF349">
    <property type="entry name" value="PROTEIN PHOSPHATASE 2C 31-RELATED"/>
    <property type="match status" value="1"/>
</dbReference>
<feature type="region of interest" description="Disordered" evidence="3">
    <location>
        <begin position="654"/>
        <end position="674"/>
    </location>
</feature>
<comment type="caution">
    <text evidence="5">The sequence shown here is derived from an EMBL/GenBank/DDBJ whole genome shotgun (WGS) entry which is preliminary data.</text>
</comment>
<dbReference type="InterPro" id="IPR001932">
    <property type="entry name" value="PPM-type_phosphatase-like_dom"/>
</dbReference>
<gene>
    <name evidence="5" type="ORF">GUJ93_ZPchr0013g37334</name>
</gene>
<feature type="compositionally biased region" description="Basic and acidic residues" evidence="3">
    <location>
        <begin position="665"/>
        <end position="674"/>
    </location>
</feature>
<reference evidence="5" key="2">
    <citation type="submission" date="2021-02" db="EMBL/GenBank/DDBJ databases">
        <authorList>
            <person name="Kimball J.A."/>
            <person name="Haas M.W."/>
            <person name="Macchietto M."/>
            <person name="Kono T."/>
            <person name="Duquette J."/>
            <person name="Shao M."/>
        </authorList>
    </citation>
    <scope>NUCLEOTIDE SEQUENCE</scope>
    <source>
        <tissue evidence="5">Fresh leaf tissue</tissue>
    </source>
</reference>
<dbReference type="OrthoDB" id="420076at2759"/>
<organism evidence="5 6">
    <name type="scientific">Zizania palustris</name>
    <name type="common">Northern wild rice</name>
    <dbReference type="NCBI Taxonomy" id="103762"/>
    <lineage>
        <taxon>Eukaryota</taxon>
        <taxon>Viridiplantae</taxon>
        <taxon>Streptophyta</taxon>
        <taxon>Embryophyta</taxon>
        <taxon>Tracheophyta</taxon>
        <taxon>Spermatophyta</taxon>
        <taxon>Magnoliopsida</taxon>
        <taxon>Liliopsida</taxon>
        <taxon>Poales</taxon>
        <taxon>Poaceae</taxon>
        <taxon>BOP clade</taxon>
        <taxon>Oryzoideae</taxon>
        <taxon>Oryzeae</taxon>
        <taxon>Zizaniinae</taxon>
        <taxon>Zizania</taxon>
    </lineage>
</organism>
<reference evidence="5" key="1">
    <citation type="journal article" date="2021" name="bioRxiv">
        <title>Whole Genome Assembly and Annotation of Northern Wild Rice, Zizania palustris L., Supports a Whole Genome Duplication in the Zizania Genus.</title>
        <authorList>
            <person name="Haas M."/>
            <person name="Kono T."/>
            <person name="Macchietto M."/>
            <person name="Millas R."/>
            <person name="McGilp L."/>
            <person name="Shao M."/>
            <person name="Duquette J."/>
            <person name="Hirsch C.N."/>
            <person name="Kimball J."/>
        </authorList>
    </citation>
    <scope>NUCLEOTIDE SEQUENCE</scope>
    <source>
        <tissue evidence="5">Fresh leaf tissue</tissue>
    </source>
</reference>
<dbReference type="Pfam" id="PF00481">
    <property type="entry name" value="PP2C"/>
    <property type="match status" value="1"/>
</dbReference>
<dbReference type="PROSITE" id="PS51746">
    <property type="entry name" value="PPM_2"/>
    <property type="match status" value="1"/>
</dbReference>
<evidence type="ECO:0000313" key="5">
    <source>
        <dbReference type="EMBL" id="KAG8096573.1"/>
    </source>
</evidence>
<evidence type="ECO:0000313" key="6">
    <source>
        <dbReference type="Proteomes" id="UP000729402"/>
    </source>
</evidence>
<dbReference type="Proteomes" id="UP000729402">
    <property type="component" value="Unassembled WGS sequence"/>
</dbReference>
<evidence type="ECO:0000256" key="1">
    <source>
        <dbReference type="ARBA" id="ARBA00022801"/>
    </source>
</evidence>
<proteinExistence type="predicted"/>
<dbReference type="PANTHER" id="PTHR13832">
    <property type="entry name" value="PROTEIN PHOSPHATASE 2C"/>
    <property type="match status" value="1"/>
</dbReference>